<dbReference type="AlphaFoldDB" id="A0AAI9ZV98"/>
<dbReference type="Proteomes" id="UP001243989">
    <property type="component" value="Unassembled WGS sequence"/>
</dbReference>
<comment type="caution">
    <text evidence="1">The sequence shown here is derived from an EMBL/GenBank/DDBJ whole genome shotgun (WGS) entry which is preliminary data.</text>
</comment>
<sequence length="506" mass="57228">MASLPLELVKQICSLLCFHCQHPGTFPDAGTDDYRLSKRALSRLCRVSRRICAVTQPFLFHDYATGGLPQGHDCDIGAQSSNRLQDDAHDDRLSLFLRSIIQRPDLASHIRTLQLVENDVISGCTPDLAPLLIKATEDVGALRHAPSRDYLQTKIWSEFSGQPEKLLRIQRRKIHHWLEELAILLSPNVAMLLVARDSFVDYEHIRDSRASFPALRTIALRGVRKNHHIYEASALFSAAPNLENLYSMQCSLFDGHSPWTLVKPWMLKLANLRRLSLSEISFDDLSLLVKCCPRLEELAVTAKEIYGNSGIDYWDISKLLQTLDPIRHNLRKLRLSHVSKRSPREDSRPLAAGGIAWSFRTFEHLEELAFDQAAIDTSRRAAPSEDGMGLHTGWSLAEALPASIRQFEILHADQGCMGHLRRFAEESSFASPNLEVIQVKFDKPAGKGDIDLNCIDSLFSRFKSLGIEMAWDKYKLPRGKRPDNGSRRSISNQSRLLDWADSCMKE</sequence>
<reference evidence="1" key="1">
    <citation type="submission" date="2021-06" db="EMBL/GenBank/DDBJ databases">
        <title>Comparative genomics, transcriptomics and evolutionary studies reveal genomic signatures of adaptation to plant cell wall in hemibiotrophic fungi.</title>
        <authorList>
            <consortium name="DOE Joint Genome Institute"/>
            <person name="Baroncelli R."/>
            <person name="Diaz J.F."/>
            <person name="Benocci T."/>
            <person name="Peng M."/>
            <person name="Battaglia E."/>
            <person name="Haridas S."/>
            <person name="Andreopoulos W."/>
            <person name="Labutti K."/>
            <person name="Pangilinan J."/>
            <person name="Floch G.L."/>
            <person name="Makela M.R."/>
            <person name="Henrissat B."/>
            <person name="Grigoriev I.V."/>
            <person name="Crouch J.A."/>
            <person name="De Vries R.P."/>
            <person name="Sukno S.A."/>
            <person name="Thon M.R."/>
        </authorList>
    </citation>
    <scope>NUCLEOTIDE SEQUENCE</scope>
    <source>
        <strain evidence="1">CBS 102054</strain>
    </source>
</reference>
<organism evidence="1 2">
    <name type="scientific">Colletotrichum phormii</name>
    <dbReference type="NCBI Taxonomy" id="359342"/>
    <lineage>
        <taxon>Eukaryota</taxon>
        <taxon>Fungi</taxon>
        <taxon>Dikarya</taxon>
        <taxon>Ascomycota</taxon>
        <taxon>Pezizomycotina</taxon>
        <taxon>Sordariomycetes</taxon>
        <taxon>Hypocreomycetidae</taxon>
        <taxon>Glomerellales</taxon>
        <taxon>Glomerellaceae</taxon>
        <taxon>Colletotrichum</taxon>
        <taxon>Colletotrichum acutatum species complex</taxon>
    </lineage>
</organism>
<dbReference type="GeneID" id="85475068"/>
<evidence type="ECO:0000313" key="1">
    <source>
        <dbReference type="EMBL" id="KAK1637499.1"/>
    </source>
</evidence>
<gene>
    <name evidence="1" type="ORF">BDP81DRAFT_425356</name>
</gene>
<dbReference type="SUPFAM" id="SSF52047">
    <property type="entry name" value="RNI-like"/>
    <property type="match status" value="1"/>
</dbReference>
<evidence type="ECO:0008006" key="3">
    <source>
        <dbReference type="Google" id="ProtNLM"/>
    </source>
</evidence>
<dbReference type="Gene3D" id="3.80.10.10">
    <property type="entry name" value="Ribonuclease Inhibitor"/>
    <property type="match status" value="1"/>
</dbReference>
<protein>
    <recommendedName>
        <fullName evidence="3">F-box domain-containing protein</fullName>
    </recommendedName>
</protein>
<dbReference type="InterPro" id="IPR032675">
    <property type="entry name" value="LRR_dom_sf"/>
</dbReference>
<accession>A0AAI9ZV98</accession>
<dbReference type="EMBL" id="JAHMHQ010000008">
    <property type="protein sequence ID" value="KAK1637499.1"/>
    <property type="molecule type" value="Genomic_DNA"/>
</dbReference>
<evidence type="ECO:0000313" key="2">
    <source>
        <dbReference type="Proteomes" id="UP001243989"/>
    </source>
</evidence>
<name>A0AAI9ZV98_9PEZI</name>
<keyword evidence="2" id="KW-1185">Reference proteome</keyword>
<dbReference type="RefSeq" id="XP_060446106.1">
    <property type="nucleotide sequence ID" value="XM_060590206.1"/>
</dbReference>
<proteinExistence type="predicted"/>